<accession>A0A225DW26</accession>
<organism evidence="2 3">
    <name type="scientific">Fimbriiglobus ruber</name>
    <dbReference type="NCBI Taxonomy" id="1908690"/>
    <lineage>
        <taxon>Bacteria</taxon>
        <taxon>Pseudomonadati</taxon>
        <taxon>Planctomycetota</taxon>
        <taxon>Planctomycetia</taxon>
        <taxon>Gemmatales</taxon>
        <taxon>Gemmataceae</taxon>
        <taxon>Fimbriiglobus</taxon>
    </lineage>
</organism>
<dbReference type="OrthoDB" id="120660at2"/>
<feature type="domain" description="DUF1990" evidence="1">
    <location>
        <begin position="25"/>
        <end position="182"/>
    </location>
</feature>
<dbReference type="InterPro" id="IPR018960">
    <property type="entry name" value="DUF1990"/>
</dbReference>
<dbReference type="AlphaFoldDB" id="A0A225DW26"/>
<dbReference type="RefSeq" id="WP_088254574.1">
    <property type="nucleotide sequence ID" value="NZ_NIDE01000004.1"/>
</dbReference>
<dbReference type="PANTHER" id="PTHR34202">
    <property type="entry name" value="UPF0548 PROTEIN"/>
    <property type="match status" value="1"/>
</dbReference>
<sequence>MLSLRKPSADAIRRFLDSQAGFHFTYSAVGATAGTPPAGFDVDHTRVHLGQGERVFHAATAALRRWAQFQLGWVEALPTNTPLEPGAVVGVLARAIGLWWLNACRIVYVVDEMGPVARFGFAYGTLPGHVERGEERFLIEWDRGTDAVWYDILAFSQPNHILTRIGYPVVRRMQKRFGRHSSASMLKAVGSGCTASIARV</sequence>
<name>A0A225DW26_9BACT</name>
<evidence type="ECO:0000313" key="3">
    <source>
        <dbReference type="Proteomes" id="UP000214646"/>
    </source>
</evidence>
<dbReference type="Pfam" id="PF09348">
    <property type="entry name" value="DUF1990"/>
    <property type="match status" value="1"/>
</dbReference>
<gene>
    <name evidence="2" type="ORF">FRUB_03363</name>
</gene>
<keyword evidence="3" id="KW-1185">Reference proteome</keyword>
<dbReference type="PIRSF" id="PIRSF010260">
    <property type="entry name" value="UCP010260"/>
    <property type="match status" value="1"/>
</dbReference>
<evidence type="ECO:0000259" key="1">
    <source>
        <dbReference type="Pfam" id="PF09348"/>
    </source>
</evidence>
<dbReference type="EMBL" id="NIDE01000004">
    <property type="protein sequence ID" value="OWK43764.1"/>
    <property type="molecule type" value="Genomic_DNA"/>
</dbReference>
<protein>
    <recommendedName>
        <fullName evidence="1">DUF1990 domain-containing protein</fullName>
    </recommendedName>
</protein>
<proteinExistence type="predicted"/>
<dbReference type="Proteomes" id="UP000214646">
    <property type="component" value="Unassembled WGS sequence"/>
</dbReference>
<reference evidence="3" key="1">
    <citation type="submission" date="2017-06" db="EMBL/GenBank/DDBJ databases">
        <title>Genome analysis of Fimbriiglobus ruber SP5, the first member of the order Planctomycetales with confirmed chitinolytic capability.</title>
        <authorList>
            <person name="Ravin N.V."/>
            <person name="Rakitin A.L."/>
            <person name="Ivanova A.A."/>
            <person name="Beletsky A.V."/>
            <person name="Kulichevskaya I.S."/>
            <person name="Mardanov A.V."/>
            <person name="Dedysh S.N."/>
        </authorList>
    </citation>
    <scope>NUCLEOTIDE SEQUENCE [LARGE SCALE GENOMIC DNA]</scope>
    <source>
        <strain evidence="3">SP5</strain>
    </source>
</reference>
<dbReference type="PANTHER" id="PTHR34202:SF1">
    <property type="entry name" value="UPF0548 PROTEIN"/>
    <property type="match status" value="1"/>
</dbReference>
<dbReference type="InterPro" id="IPR014457">
    <property type="entry name" value="UCP010260"/>
</dbReference>
<comment type="caution">
    <text evidence="2">The sequence shown here is derived from an EMBL/GenBank/DDBJ whole genome shotgun (WGS) entry which is preliminary data.</text>
</comment>
<evidence type="ECO:0000313" key="2">
    <source>
        <dbReference type="EMBL" id="OWK43764.1"/>
    </source>
</evidence>